<dbReference type="Proteomes" id="UP000269591">
    <property type="component" value="Unassembled WGS sequence"/>
</dbReference>
<dbReference type="AlphaFoldDB" id="A0A3N0AR87"/>
<name>A0A3N0AR87_9ACTN</name>
<accession>A0A3N0AR87</accession>
<organism evidence="3 4">
    <name type="scientific">Slackia equolifaciens</name>
    <dbReference type="NCBI Taxonomy" id="498718"/>
    <lineage>
        <taxon>Bacteria</taxon>
        <taxon>Bacillati</taxon>
        <taxon>Actinomycetota</taxon>
        <taxon>Coriobacteriia</taxon>
        <taxon>Eggerthellales</taxon>
        <taxon>Eggerthellaceae</taxon>
        <taxon>Slackia</taxon>
    </lineage>
</organism>
<feature type="compositionally biased region" description="Low complexity" evidence="2">
    <location>
        <begin position="196"/>
        <end position="205"/>
    </location>
</feature>
<proteinExistence type="predicted"/>
<dbReference type="EMBL" id="QIBX01000031">
    <property type="protein sequence ID" value="RNL37333.1"/>
    <property type="molecule type" value="Genomic_DNA"/>
</dbReference>
<feature type="region of interest" description="Disordered" evidence="2">
    <location>
        <begin position="194"/>
        <end position="278"/>
    </location>
</feature>
<dbReference type="SUPFAM" id="SSF50685">
    <property type="entry name" value="Barwin-like endoglucanases"/>
    <property type="match status" value="1"/>
</dbReference>
<sequence length="369" mass="38074">MLCMPVAAAHPAFADEVSDAKAALDQAEERMAQIAEEHAQLEAQVEELQEQIDDATQGVMDAQAAMQEGRAHLGEMLSYEYKTGGISLLEVILGSQNLDDLIDNLQYVESVQAAQAQAIEEQKVLEQQFTDSLNDLNAKKDSQMEALDEASQKSEEAAQVVESAQAQLSKAEDEAAKREAERLAALQKQAEELKAQQEAAAAAQETPAASESDSQGDGAQGSDEGSNEGGSTGGNSGGSSSGGASGGSGGSSGSGGEATDPGSGWQTGVASAYGSKSDGTLGGTTATGAIVTETSMGVAIPMSWPNYRSYLGRSVEISYGGVTVIAVVNDCGGMGGGSRSLDLQPGVWKAFGASSCYDWGLRTVSYRFL</sequence>
<gene>
    <name evidence="3" type="ORF">DMP06_11050</name>
</gene>
<comment type="caution">
    <text evidence="3">The sequence shown here is derived from an EMBL/GenBank/DDBJ whole genome shotgun (WGS) entry which is preliminary data.</text>
</comment>
<evidence type="ECO:0000313" key="4">
    <source>
        <dbReference type="Proteomes" id="UP000269591"/>
    </source>
</evidence>
<dbReference type="Gene3D" id="6.10.250.3150">
    <property type="match status" value="1"/>
</dbReference>
<feature type="compositionally biased region" description="Gly residues" evidence="2">
    <location>
        <begin position="227"/>
        <end position="256"/>
    </location>
</feature>
<dbReference type="CDD" id="cd22191">
    <property type="entry name" value="DPBB_RlpA_EXP_N-like"/>
    <property type="match status" value="1"/>
</dbReference>
<feature type="coiled-coil region" evidence="1">
    <location>
        <begin position="17"/>
        <end position="65"/>
    </location>
</feature>
<reference evidence="4" key="1">
    <citation type="submission" date="2018-05" db="EMBL/GenBank/DDBJ databases">
        <title>Genome Sequencing of selected type strains of the family Eggerthellaceae.</title>
        <authorList>
            <person name="Danylec N."/>
            <person name="Stoll D.A."/>
            <person name="Doetsch A."/>
            <person name="Huch M."/>
        </authorList>
    </citation>
    <scope>NUCLEOTIDE SEQUENCE [LARGE SCALE GENOMIC DNA]</scope>
    <source>
        <strain evidence="4">DSM 24851</strain>
    </source>
</reference>
<keyword evidence="4" id="KW-1185">Reference proteome</keyword>
<protein>
    <submittedName>
        <fullName evidence="3">Peptidase</fullName>
    </submittedName>
</protein>
<evidence type="ECO:0000313" key="3">
    <source>
        <dbReference type="EMBL" id="RNL37333.1"/>
    </source>
</evidence>
<dbReference type="Gene3D" id="2.40.40.10">
    <property type="entry name" value="RlpA-like domain"/>
    <property type="match status" value="1"/>
</dbReference>
<feature type="compositionally biased region" description="Polar residues" evidence="2">
    <location>
        <begin position="207"/>
        <end position="217"/>
    </location>
</feature>
<dbReference type="OrthoDB" id="1404170at2"/>
<keyword evidence="1" id="KW-0175">Coiled coil</keyword>
<evidence type="ECO:0000256" key="2">
    <source>
        <dbReference type="SAM" id="MobiDB-lite"/>
    </source>
</evidence>
<dbReference type="SUPFAM" id="SSF90257">
    <property type="entry name" value="Myosin rod fragments"/>
    <property type="match status" value="1"/>
</dbReference>
<dbReference type="InterPro" id="IPR036908">
    <property type="entry name" value="RlpA-like_sf"/>
</dbReference>
<evidence type="ECO:0000256" key="1">
    <source>
        <dbReference type="SAM" id="Coils"/>
    </source>
</evidence>